<comment type="caution">
    <text evidence="3">The sequence shown here is derived from an EMBL/GenBank/DDBJ whole genome shotgun (WGS) entry which is preliminary data.</text>
</comment>
<protein>
    <recommendedName>
        <fullName evidence="2">KTSC domain-containing protein</fullName>
    </recommendedName>
</protein>
<feature type="domain" description="KTSC" evidence="2">
    <location>
        <begin position="81"/>
        <end position="137"/>
    </location>
</feature>
<feature type="region of interest" description="Disordered" evidence="1">
    <location>
        <begin position="37"/>
        <end position="77"/>
    </location>
</feature>
<dbReference type="Proteomes" id="UP001165042">
    <property type="component" value="Unassembled WGS sequence"/>
</dbReference>
<accession>A0A9W6VAD2</accession>
<keyword evidence="4" id="KW-1185">Reference proteome</keyword>
<reference evidence="3" key="1">
    <citation type="submission" date="2023-02" db="EMBL/GenBank/DDBJ databases">
        <title>Actinokineospora globicatena NBRC 15670.</title>
        <authorList>
            <person name="Ichikawa N."/>
            <person name="Sato H."/>
            <person name="Tonouchi N."/>
        </authorList>
    </citation>
    <scope>NUCLEOTIDE SEQUENCE</scope>
    <source>
        <strain evidence="3">NBRC 15670</strain>
    </source>
</reference>
<evidence type="ECO:0000313" key="3">
    <source>
        <dbReference type="EMBL" id="GLW92869.1"/>
    </source>
</evidence>
<dbReference type="InterPro" id="IPR025309">
    <property type="entry name" value="KTSC_dom"/>
</dbReference>
<evidence type="ECO:0000256" key="1">
    <source>
        <dbReference type="SAM" id="MobiDB-lite"/>
    </source>
</evidence>
<evidence type="ECO:0000313" key="4">
    <source>
        <dbReference type="Proteomes" id="UP001165042"/>
    </source>
</evidence>
<proteinExistence type="predicted"/>
<dbReference type="AlphaFoldDB" id="A0A9W6VAD2"/>
<organism evidence="3 4">
    <name type="scientific">Actinokineospora globicatena</name>
    <dbReference type="NCBI Taxonomy" id="103729"/>
    <lineage>
        <taxon>Bacteria</taxon>
        <taxon>Bacillati</taxon>
        <taxon>Actinomycetota</taxon>
        <taxon>Actinomycetes</taxon>
        <taxon>Pseudonocardiales</taxon>
        <taxon>Pseudonocardiaceae</taxon>
        <taxon>Actinokineospora</taxon>
    </lineage>
</organism>
<name>A0A9W6VAD2_9PSEU</name>
<sequence>MTGDPVGYPQDVTDRTEVVVALNTDPTPRALIPATSLSPTARAPSGPETRYDGWRGGRGGRVRRTAGERRVPRMERRPVASTSIAAIGYDADRRVLEVEFHNGGVYQYLDVPKKVYWQFASAPSLGAFLNHEIKDRYSAREVD</sequence>
<gene>
    <name evidence="3" type="ORF">Aglo03_36850</name>
</gene>
<evidence type="ECO:0000259" key="2">
    <source>
        <dbReference type="Pfam" id="PF13619"/>
    </source>
</evidence>
<dbReference type="EMBL" id="BSSD01000005">
    <property type="protein sequence ID" value="GLW92869.1"/>
    <property type="molecule type" value="Genomic_DNA"/>
</dbReference>
<dbReference type="Pfam" id="PF13619">
    <property type="entry name" value="KTSC"/>
    <property type="match status" value="1"/>
</dbReference>
<feature type="compositionally biased region" description="Basic and acidic residues" evidence="1">
    <location>
        <begin position="65"/>
        <end position="77"/>
    </location>
</feature>